<feature type="region of interest" description="Disordered" evidence="2">
    <location>
        <begin position="34"/>
        <end position="58"/>
    </location>
</feature>
<name>A0A0F9PRI1_9ZZZZ</name>
<feature type="coiled-coil region" evidence="1">
    <location>
        <begin position="204"/>
        <end position="231"/>
    </location>
</feature>
<gene>
    <name evidence="3" type="ORF">LCGC14_0810290</name>
</gene>
<dbReference type="InterPro" id="IPR057195">
    <property type="entry name" value="DUF7873"/>
</dbReference>
<evidence type="ECO:0000256" key="1">
    <source>
        <dbReference type="SAM" id="Coils"/>
    </source>
</evidence>
<protein>
    <submittedName>
        <fullName evidence="3">Uncharacterized protein</fullName>
    </submittedName>
</protein>
<proteinExistence type="predicted"/>
<sequence>MSELHSVIAVLPSLKGTANQALTSVRATFKNRQHQFGGHTKTYRPLDNDGQAEQPEESPMTMTVGEELAHFKEQFTPFLDASYQVDLTNTKAKADVIVDGLELKDVPATFLLQLEKHIGSMRQSLGEVPVLDQKFAWTPEDYLGKGVYKSKEEITYKSKKQTQSKILFEGNEHHPPEIDKWQEDVRIGTWTTQRFSGMITVQQKIALFRKLDKLQQALKRARSQANKEKHSTGTVAEQIFKYLFEGLPLEQ</sequence>
<reference evidence="3" key="1">
    <citation type="journal article" date="2015" name="Nature">
        <title>Complex archaea that bridge the gap between prokaryotes and eukaryotes.</title>
        <authorList>
            <person name="Spang A."/>
            <person name="Saw J.H."/>
            <person name="Jorgensen S.L."/>
            <person name="Zaremba-Niedzwiedzka K."/>
            <person name="Martijn J."/>
            <person name="Lind A.E."/>
            <person name="van Eijk R."/>
            <person name="Schleper C."/>
            <person name="Guy L."/>
            <person name="Ettema T.J."/>
        </authorList>
    </citation>
    <scope>NUCLEOTIDE SEQUENCE</scope>
</reference>
<dbReference type="AlphaFoldDB" id="A0A0F9PRI1"/>
<dbReference type="EMBL" id="LAZR01002228">
    <property type="protein sequence ID" value="KKN32799.1"/>
    <property type="molecule type" value="Genomic_DNA"/>
</dbReference>
<evidence type="ECO:0000256" key="2">
    <source>
        <dbReference type="SAM" id="MobiDB-lite"/>
    </source>
</evidence>
<evidence type="ECO:0000313" key="3">
    <source>
        <dbReference type="EMBL" id="KKN32799.1"/>
    </source>
</evidence>
<dbReference type="Pfam" id="PF25283">
    <property type="entry name" value="DUF7873"/>
    <property type="match status" value="1"/>
</dbReference>
<accession>A0A0F9PRI1</accession>
<organism evidence="3">
    <name type="scientific">marine sediment metagenome</name>
    <dbReference type="NCBI Taxonomy" id="412755"/>
    <lineage>
        <taxon>unclassified sequences</taxon>
        <taxon>metagenomes</taxon>
        <taxon>ecological metagenomes</taxon>
    </lineage>
</organism>
<keyword evidence="1" id="KW-0175">Coiled coil</keyword>
<comment type="caution">
    <text evidence="3">The sequence shown here is derived from an EMBL/GenBank/DDBJ whole genome shotgun (WGS) entry which is preliminary data.</text>
</comment>